<accession>A0A2P9AJ24</accession>
<evidence type="ECO:0000313" key="2">
    <source>
        <dbReference type="EMBL" id="SJM31126.1"/>
    </source>
</evidence>
<dbReference type="InterPro" id="IPR004360">
    <property type="entry name" value="Glyas_Fos-R_dOase_dom"/>
</dbReference>
<reference evidence="3" key="1">
    <citation type="submission" date="2016-12" db="EMBL/GenBank/DDBJ databases">
        <authorList>
            <person name="Brunel B."/>
        </authorList>
    </citation>
    <scope>NUCLEOTIDE SEQUENCE [LARGE SCALE GENOMIC DNA]</scope>
</reference>
<organism evidence="2 3">
    <name type="scientific">Mesorhizobium delmotii</name>
    <dbReference type="NCBI Taxonomy" id="1631247"/>
    <lineage>
        <taxon>Bacteria</taxon>
        <taxon>Pseudomonadati</taxon>
        <taxon>Pseudomonadota</taxon>
        <taxon>Alphaproteobacteria</taxon>
        <taxon>Hyphomicrobiales</taxon>
        <taxon>Phyllobacteriaceae</taxon>
        <taxon>Mesorhizobium</taxon>
    </lineage>
</organism>
<dbReference type="InterPro" id="IPR029068">
    <property type="entry name" value="Glyas_Bleomycin-R_OHBP_Dase"/>
</dbReference>
<dbReference type="Gene3D" id="3.10.180.10">
    <property type="entry name" value="2,3-Dihydroxybiphenyl 1,2-Dioxygenase, domain 1"/>
    <property type="match status" value="2"/>
</dbReference>
<feature type="domain" description="VOC" evidence="1">
    <location>
        <begin position="7"/>
        <end position="118"/>
    </location>
</feature>
<dbReference type="AlphaFoldDB" id="A0A2P9AJ24"/>
<name>A0A2P9AJ24_9HYPH</name>
<keyword evidence="3" id="KW-1185">Reference proteome</keyword>
<gene>
    <name evidence="2" type="ORF">BQ8482_180354</name>
</gene>
<dbReference type="EMBL" id="FUIG01000024">
    <property type="protein sequence ID" value="SJM31126.1"/>
    <property type="molecule type" value="Genomic_DNA"/>
</dbReference>
<protein>
    <submittedName>
        <fullName evidence="2">Glyoxalase</fullName>
    </submittedName>
</protein>
<dbReference type="SUPFAM" id="SSF54593">
    <property type="entry name" value="Glyoxalase/Bleomycin resistance protein/Dihydroxybiphenyl dioxygenase"/>
    <property type="match status" value="1"/>
</dbReference>
<dbReference type="Pfam" id="PF00903">
    <property type="entry name" value="Glyoxalase"/>
    <property type="match status" value="1"/>
</dbReference>
<dbReference type="PROSITE" id="PS51819">
    <property type="entry name" value="VOC"/>
    <property type="match status" value="2"/>
</dbReference>
<sequence>MRPMVQRLGYVALNVANIDIAIEDACTVAGVRVVERKGGRALLTSNRRHAELILYATDGDSVRSIGLQAHNADSVATVRRRAEQAGLKVLSERPSLPCIDRSVTFATSEGHVFEVHTPMPLTQPVRHTGPGIRPRCLDHVNLSSRNSEAISRELETVLGLRQSERTTGHEIVWMRAADNRHHTVATVKGPSGLHHFRWEFSTFDDFKRLGDTLDAQGRFLVWGPGRHGAGDNLFAYYIDRSGFMVECIAEMEVIEDEDHQARIADPGENLSNPKVVNRWGALPPRLWTQHFVPFAPPITA</sequence>
<dbReference type="InterPro" id="IPR037523">
    <property type="entry name" value="VOC_core"/>
</dbReference>
<proteinExistence type="predicted"/>
<evidence type="ECO:0000259" key="1">
    <source>
        <dbReference type="PROSITE" id="PS51819"/>
    </source>
</evidence>
<dbReference type="Proteomes" id="UP000245698">
    <property type="component" value="Unassembled WGS sequence"/>
</dbReference>
<feature type="domain" description="VOC" evidence="1">
    <location>
        <begin position="136"/>
        <end position="250"/>
    </location>
</feature>
<evidence type="ECO:0000313" key="3">
    <source>
        <dbReference type="Proteomes" id="UP000245698"/>
    </source>
</evidence>